<dbReference type="EC" id="2.3.2.27" evidence="6"/>
<feature type="transmembrane region" description="Helical" evidence="8">
    <location>
        <begin position="90"/>
        <end position="108"/>
    </location>
</feature>
<feature type="region of interest" description="Disordered" evidence="7">
    <location>
        <begin position="394"/>
        <end position="539"/>
    </location>
</feature>
<dbReference type="SMART" id="SM00702">
    <property type="entry name" value="P4Hc"/>
    <property type="match status" value="1"/>
</dbReference>
<feature type="compositionally biased region" description="Basic and acidic residues" evidence="7">
    <location>
        <begin position="445"/>
        <end position="454"/>
    </location>
</feature>
<dbReference type="GO" id="GO:0071596">
    <property type="term" value="P:ubiquitin-dependent protein catabolic process via the N-end rule pathway"/>
    <property type="evidence" value="ECO:0007669"/>
    <property type="project" value="UniProtKB-UniRule"/>
</dbReference>
<dbReference type="GO" id="GO:0051213">
    <property type="term" value="F:dioxygenase activity"/>
    <property type="evidence" value="ECO:0007669"/>
    <property type="project" value="UniProtKB-KW"/>
</dbReference>
<dbReference type="GO" id="GO:0000151">
    <property type="term" value="C:ubiquitin ligase complex"/>
    <property type="evidence" value="ECO:0007669"/>
    <property type="project" value="TreeGrafter"/>
</dbReference>
<evidence type="ECO:0000259" key="9">
    <source>
        <dbReference type="PROSITE" id="PS51471"/>
    </source>
</evidence>
<feature type="region of interest" description="Disordered" evidence="7">
    <location>
        <begin position="700"/>
        <end position="742"/>
    </location>
</feature>
<keyword evidence="3" id="KW-0223">Dioxygenase</keyword>
<comment type="catalytic activity">
    <reaction evidence="6">
        <text>S-ubiquitinyl-[E2 ubiquitin-conjugating enzyme]-L-cysteine + [acceptor protein]-L-lysine = [E2 ubiquitin-conjugating enzyme]-L-cysteine + N(6)-ubiquitinyl-[acceptor protein]-L-lysine.</text>
        <dbReference type="EC" id="2.3.2.27"/>
    </reaction>
</comment>
<feature type="compositionally biased region" description="Basic and acidic residues" evidence="7">
    <location>
        <begin position="704"/>
        <end position="716"/>
    </location>
</feature>
<dbReference type="Proteomes" id="UP001178507">
    <property type="component" value="Unassembled WGS sequence"/>
</dbReference>
<dbReference type="GO" id="GO:0016567">
    <property type="term" value="P:protein ubiquitination"/>
    <property type="evidence" value="ECO:0007669"/>
    <property type="project" value="UniProtKB-UniRule"/>
</dbReference>
<evidence type="ECO:0000256" key="7">
    <source>
        <dbReference type="SAM" id="MobiDB-lite"/>
    </source>
</evidence>
<dbReference type="GO" id="GO:0061630">
    <property type="term" value="F:ubiquitin protein ligase activity"/>
    <property type="evidence" value="ECO:0007669"/>
    <property type="project" value="UniProtKB-UniRule"/>
</dbReference>
<keyword evidence="11" id="KW-1185">Reference proteome</keyword>
<evidence type="ECO:0000256" key="6">
    <source>
        <dbReference type="RuleBase" id="RU366018"/>
    </source>
</evidence>
<dbReference type="InterPro" id="IPR039164">
    <property type="entry name" value="UBR1-like"/>
</dbReference>
<dbReference type="PANTHER" id="PTHR21497:SF24">
    <property type="entry name" value="E3 UBIQUITIN-PROTEIN LIGASE UBR1"/>
    <property type="match status" value="1"/>
</dbReference>
<dbReference type="GO" id="GO:0005737">
    <property type="term" value="C:cytoplasm"/>
    <property type="evidence" value="ECO:0007669"/>
    <property type="project" value="TreeGrafter"/>
</dbReference>
<dbReference type="SUPFAM" id="SSF51197">
    <property type="entry name" value="Clavaminate synthase-like"/>
    <property type="match status" value="1"/>
</dbReference>
<feature type="compositionally biased region" description="Low complexity" evidence="7">
    <location>
        <begin position="717"/>
        <end position="730"/>
    </location>
</feature>
<evidence type="ECO:0000256" key="8">
    <source>
        <dbReference type="SAM" id="Phobius"/>
    </source>
</evidence>
<dbReference type="GO" id="GO:0031418">
    <property type="term" value="F:L-ascorbic acid binding"/>
    <property type="evidence" value="ECO:0007669"/>
    <property type="project" value="InterPro"/>
</dbReference>
<keyword evidence="5" id="KW-0408">Iron</keyword>
<keyword evidence="6" id="KW-0862">Zinc</keyword>
<keyword evidence="2 6" id="KW-0479">Metal-binding</keyword>
<comment type="pathway">
    <text evidence="6">Protein modification; protein ubiquitination.</text>
</comment>
<reference evidence="10" key="1">
    <citation type="submission" date="2023-08" db="EMBL/GenBank/DDBJ databases">
        <authorList>
            <person name="Chen Y."/>
            <person name="Shah S."/>
            <person name="Dougan E. K."/>
            <person name="Thang M."/>
            <person name="Chan C."/>
        </authorList>
    </citation>
    <scope>NUCLEOTIDE SEQUENCE</scope>
</reference>
<organism evidence="10 11">
    <name type="scientific">Effrenium voratum</name>
    <dbReference type="NCBI Taxonomy" id="2562239"/>
    <lineage>
        <taxon>Eukaryota</taxon>
        <taxon>Sar</taxon>
        <taxon>Alveolata</taxon>
        <taxon>Dinophyceae</taxon>
        <taxon>Suessiales</taxon>
        <taxon>Symbiodiniaceae</taxon>
        <taxon>Effrenium</taxon>
    </lineage>
</organism>
<keyword evidence="4" id="KW-0560">Oxidoreductase</keyword>
<evidence type="ECO:0000256" key="1">
    <source>
        <dbReference type="ARBA" id="ARBA00001961"/>
    </source>
</evidence>
<keyword evidence="6" id="KW-0863">Zinc-finger</keyword>
<evidence type="ECO:0000256" key="5">
    <source>
        <dbReference type="ARBA" id="ARBA00023004"/>
    </source>
</evidence>
<evidence type="ECO:0000313" key="11">
    <source>
        <dbReference type="Proteomes" id="UP001178507"/>
    </source>
</evidence>
<keyword evidence="8" id="KW-1133">Transmembrane helix</keyword>
<accession>A0AA36J4V3</accession>
<feature type="compositionally biased region" description="Pro residues" evidence="7">
    <location>
        <begin position="485"/>
        <end position="498"/>
    </location>
</feature>
<keyword evidence="6" id="KW-0808">Transferase</keyword>
<feature type="compositionally biased region" description="Polar residues" evidence="7">
    <location>
        <begin position="517"/>
        <end position="535"/>
    </location>
</feature>
<comment type="function">
    <text evidence="6">Ubiquitin ligase protein which is a component of the N-end rule pathway. Recognizes and binds to proteins bearing specific N-terminal residues that are destabilizing according to the N-end rule, leading to their ubiquitination and subsequent degradation.</text>
</comment>
<evidence type="ECO:0000256" key="4">
    <source>
        <dbReference type="ARBA" id="ARBA00023002"/>
    </source>
</evidence>
<dbReference type="PANTHER" id="PTHR21497">
    <property type="entry name" value="UBIQUITIN LIGASE E3 ALPHA-RELATED"/>
    <property type="match status" value="1"/>
</dbReference>
<feature type="compositionally biased region" description="Low complexity" evidence="7">
    <location>
        <begin position="400"/>
        <end position="412"/>
    </location>
</feature>
<keyword evidence="6" id="KW-0833">Ubl conjugation pathway</keyword>
<dbReference type="InterPro" id="IPR006620">
    <property type="entry name" value="Pro_4_hyd_alph"/>
</dbReference>
<dbReference type="GO" id="GO:0005506">
    <property type="term" value="F:iron ion binding"/>
    <property type="evidence" value="ECO:0007669"/>
    <property type="project" value="InterPro"/>
</dbReference>
<evidence type="ECO:0000256" key="2">
    <source>
        <dbReference type="ARBA" id="ARBA00022723"/>
    </source>
</evidence>
<proteinExistence type="inferred from homology"/>
<keyword evidence="8" id="KW-0812">Transmembrane</keyword>
<name>A0AA36J4V3_9DINO</name>
<comment type="caution">
    <text evidence="10">The sequence shown here is derived from an EMBL/GenBank/DDBJ whole genome shotgun (WGS) entry which is preliminary data.</text>
</comment>
<feature type="transmembrane region" description="Helical" evidence="8">
    <location>
        <begin position="114"/>
        <end position="133"/>
    </location>
</feature>
<dbReference type="Gene3D" id="2.60.120.620">
    <property type="entry name" value="q2cbj1_9rhob like domain"/>
    <property type="match status" value="1"/>
</dbReference>
<protein>
    <recommendedName>
        <fullName evidence="6">E3 ubiquitin-protein ligase</fullName>
        <ecNumber evidence="6">2.3.2.27</ecNumber>
    </recommendedName>
</protein>
<feature type="domain" description="Fe2OG dioxygenase" evidence="9">
    <location>
        <begin position="1175"/>
        <end position="1276"/>
    </location>
</feature>
<dbReference type="InterPro" id="IPR005123">
    <property type="entry name" value="Oxoglu/Fe-dep_dioxygenase_dom"/>
</dbReference>
<dbReference type="PROSITE" id="PS51471">
    <property type="entry name" value="FE2OG_OXY"/>
    <property type="match status" value="1"/>
</dbReference>
<keyword evidence="8" id="KW-0472">Membrane</keyword>
<dbReference type="GO" id="GO:0016705">
    <property type="term" value="F:oxidoreductase activity, acting on paired donors, with incorporation or reduction of molecular oxygen"/>
    <property type="evidence" value="ECO:0007669"/>
    <property type="project" value="InterPro"/>
</dbReference>
<sequence length="1278" mass="139707">MDLPWHPFQDEANVAPPWIRHSRLQTQQELCAKRFLRFASQLHVHAVVVLWALGSWRSGVCAWSAWAPLLYFTAPVLLKHRVLPNFSIEYLSVFILALNVANALHLSLVLAHEGALVLASPLFASVALCRVLFGLFTQEVHLHVLLSSGITLVTLWCNQAGRVILVTCLLLELTAVVVLSCGPCGYEEAMVHLAQCRLQHQLARSQALQRIDVEREELSGQLLSIATEGIAELTASVQRASEPVLNMLKSSCATGTKSAQEADRIGRIGEALQAEVAELLQYKTQATWQRLQERAKERLQQLESYSAAQQAISEAILKSVQNGIGRSLAEIHKLEMEAETSMAQLVQGEVNRAMEIADARMDLVRQSAQAMERRVSDTVEVLLSLLKYFRSKGCDGQAPASARRTLRTASSGSGSGSSRRREEASLPAIFEASQAGPEEIPSPTEESRENEKDPGPGWLPPDQETRQLPGGRLLLLPRRRDPDAAPEPPAPPPEPPEPPEPERLSCSSIEGEKASASPGQSTSATRRSPASQSEAPFSRGGVCVPRAVIERHPLFATRLCYRSEDFFFSWASSADFRAEADALRQWRRAAVLATPEGGTGSSETESGVRCWTSRRAEELFGMKETRANRTKLMPFARVSAGPPGELPVPRHKAILTALESLSEAQLQNPVLARACNAKMLPQRLRERWQALGFSDVPTAVDAEPEQRKRQRMEQMRQRQQALMRRMQQQQKESVQSLDIEGEDDSVVEDAWQCATCREAGTADDPLTMLAAVGPFQGKSSHLGGSPGFPRFTSCRHMVHASCGEAHSRDVRSQGQGQHFFMDTSRGEFPCPMCRSVANCLVPCVPDKDFLEAPSSWDEAVPLQLRAPGKLARPLRRCGNAALKVSQEVDAAAAEGALLRGACAELATAAHGAHGALAPGPPPPLYAALLRGAALLRYESRSKTPGQEVCAPLDEGQVLQRLAQPSTWLADPRVWCRLLIRGAAKASAAVVVQPGLLSVLACPPLDAVAVEVSGCQVAFYLVDSCNLQSTEIEDAERFRPCAPCCADLAARFAETSDAVFVPTLRCEEVPKLLEVPLAEKRQLFMWNSVLVVPDFLERSECHVFMDAADRAAASGSSAGKFYSNQPGLNRYPVRKLDLEAQMLSDSVIKDRLLPFLEQQAFARELFGHDRLSDLKAFFSPGEPAVNRYIMGGGIAPHIDREAVTLNVLLSEPGAFAGGGTAFWPQEEKKEEQEEKDVVILRPMQGTAILFNGQITHAGRAVSEGVRHAYVASFSLVSLE</sequence>
<comment type="cofactor">
    <cofactor evidence="1">
        <name>L-ascorbate</name>
        <dbReference type="ChEBI" id="CHEBI:38290"/>
    </cofactor>
</comment>
<dbReference type="GO" id="GO:0008270">
    <property type="term" value="F:zinc ion binding"/>
    <property type="evidence" value="ECO:0007669"/>
    <property type="project" value="UniProtKB-UniRule"/>
</dbReference>
<comment type="similarity">
    <text evidence="6">Belongs to the E3 ubiquitin-protein ligase UBR1-like family.</text>
</comment>
<dbReference type="AlphaFoldDB" id="A0AA36J4V3"/>
<gene>
    <name evidence="10" type="ORF">EVOR1521_LOCUS22721</name>
</gene>
<evidence type="ECO:0000256" key="3">
    <source>
        <dbReference type="ARBA" id="ARBA00022964"/>
    </source>
</evidence>
<evidence type="ECO:0000313" key="10">
    <source>
        <dbReference type="EMBL" id="CAJ1399132.1"/>
    </source>
</evidence>
<dbReference type="EMBL" id="CAUJNA010003325">
    <property type="protein sequence ID" value="CAJ1399132.1"/>
    <property type="molecule type" value="Genomic_DNA"/>
</dbReference>